<comment type="caution">
    <text evidence="2">The sequence shown here is derived from an EMBL/GenBank/DDBJ whole genome shotgun (WGS) entry which is preliminary data.</text>
</comment>
<feature type="compositionally biased region" description="Low complexity" evidence="1">
    <location>
        <begin position="143"/>
        <end position="170"/>
    </location>
</feature>
<organism evidence="2 3">
    <name type="scientific">Tetrabaena socialis</name>
    <dbReference type="NCBI Taxonomy" id="47790"/>
    <lineage>
        <taxon>Eukaryota</taxon>
        <taxon>Viridiplantae</taxon>
        <taxon>Chlorophyta</taxon>
        <taxon>core chlorophytes</taxon>
        <taxon>Chlorophyceae</taxon>
        <taxon>CS clade</taxon>
        <taxon>Chlamydomonadales</taxon>
        <taxon>Tetrabaenaceae</taxon>
        <taxon>Tetrabaena</taxon>
    </lineage>
</organism>
<keyword evidence="3" id="KW-1185">Reference proteome</keyword>
<name>A0A2J8A8K2_9CHLO</name>
<sequence>MCRHSRSILRPPRTSVVRAFLGGNHKSSDHNGNELPLSMFLPYKQLPYDGEVIPAADKACDPGERRCKTPIYTYESKCHSCSGTGFMKSIANGRHASLYTCLSCTGLGYVRHTTARFTPPEPGQAGGSETFTMGRPEREKETPAAAAAARRLARAKAAAAKGAEPGAEKQ</sequence>
<dbReference type="OrthoDB" id="2018364at2759"/>
<keyword evidence="2" id="KW-0413">Isomerase</keyword>
<evidence type="ECO:0000313" key="3">
    <source>
        <dbReference type="Proteomes" id="UP000236333"/>
    </source>
</evidence>
<reference evidence="2 3" key="1">
    <citation type="journal article" date="2017" name="Mol. Biol. Evol.">
        <title>The 4-celled Tetrabaena socialis nuclear genome reveals the essential components for genetic control of cell number at the origin of multicellularity in the volvocine lineage.</title>
        <authorList>
            <person name="Featherston J."/>
            <person name="Arakaki Y."/>
            <person name="Hanschen E.R."/>
            <person name="Ferris P.J."/>
            <person name="Michod R.E."/>
            <person name="Olson B.J.S.C."/>
            <person name="Nozaki H."/>
            <person name="Durand P.M."/>
        </authorList>
    </citation>
    <scope>NUCLEOTIDE SEQUENCE [LARGE SCALE GENOMIC DNA]</scope>
    <source>
        <strain evidence="2 3">NIES-571</strain>
    </source>
</reference>
<dbReference type="InterPro" id="IPR037477">
    <property type="entry name" value="SCO2"/>
</dbReference>
<dbReference type="Proteomes" id="UP000236333">
    <property type="component" value="Unassembled WGS sequence"/>
</dbReference>
<dbReference type="EMBL" id="PGGS01000114">
    <property type="protein sequence ID" value="PNH08848.1"/>
    <property type="molecule type" value="Genomic_DNA"/>
</dbReference>
<evidence type="ECO:0000313" key="2">
    <source>
        <dbReference type="EMBL" id="PNH08848.1"/>
    </source>
</evidence>
<accession>A0A2J8A8K2</accession>
<proteinExistence type="predicted"/>
<feature type="region of interest" description="Disordered" evidence="1">
    <location>
        <begin position="116"/>
        <end position="170"/>
    </location>
</feature>
<dbReference type="PANTHER" id="PTHR36035">
    <property type="entry name" value="PROTEIN DISULFIDE-ISOMERASE SCO2"/>
    <property type="match status" value="1"/>
</dbReference>
<dbReference type="GO" id="GO:0016853">
    <property type="term" value="F:isomerase activity"/>
    <property type="evidence" value="ECO:0007669"/>
    <property type="project" value="UniProtKB-KW"/>
</dbReference>
<evidence type="ECO:0000256" key="1">
    <source>
        <dbReference type="SAM" id="MobiDB-lite"/>
    </source>
</evidence>
<dbReference type="PANTHER" id="PTHR36035:SF1">
    <property type="entry name" value="PROTEIN DISULFIDE-ISOMERASE SCO2"/>
    <property type="match status" value="1"/>
</dbReference>
<dbReference type="AlphaFoldDB" id="A0A2J8A8K2"/>
<protein>
    <submittedName>
        <fullName evidence="2">Protein disulfide-isomerase SCO2</fullName>
    </submittedName>
</protein>
<gene>
    <name evidence="2" type="ORF">TSOC_004575</name>
</gene>